<gene>
    <name evidence="1" type="primary">mrdA</name>
    <name evidence="1" type="ORF">K4L44_01130</name>
</gene>
<organism evidence="1 2">
    <name type="scientific">Halosquirtibacter laminarini</name>
    <dbReference type="NCBI Taxonomy" id="3374600"/>
    <lineage>
        <taxon>Bacteria</taxon>
        <taxon>Pseudomonadati</taxon>
        <taxon>Bacteroidota</taxon>
        <taxon>Bacteroidia</taxon>
        <taxon>Marinilabiliales</taxon>
        <taxon>Prolixibacteraceae</taxon>
        <taxon>Halosquirtibacter</taxon>
    </lineage>
</organism>
<proteinExistence type="predicted"/>
<keyword evidence="1" id="KW-0121">Carboxypeptidase</keyword>
<dbReference type="EMBL" id="CP081303">
    <property type="protein sequence ID" value="QZE14503.1"/>
    <property type="molecule type" value="Genomic_DNA"/>
</dbReference>
<evidence type="ECO:0000313" key="2">
    <source>
        <dbReference type="Proteomes" id="UP000826212"/>
    </source>
</evidence>
<keyword evidence="1" id="KW-0378">Hydrolase</keyword>
<dbReference type="EC" id="3.4.16.4" evidence="1"/>
<evidence type="ECO:0000313" key="1">
    <source>
        <dbReference type="EMBL" id="QZE14503.1"/>
    </source>
</evidence>
<accession>A0AC61NFU3</accession>
<reference evidence="1" key="1">
    <citation type="submission" date="2021-08" db="EMBL/GenBank/DDBJ databases">
        <title>Novel anaerobic bacterium isolated from sea squirt in East Sea, Republic of Korea.</title>
        <authorList>
            <person name="Nguyen T.H."/>
            <person name="Li Z."/>
            <person name="Lee Y.-J."/>
            <person name="Ko J."/>
            <person name="Kim S.-G."/>
        </authorList>
    </citation>
    <scope>NUCLEOTIDE SEQUENCE</scope>
    <source>
        <strain evidence="1">KCTC 25031</strain>
    </source>
</reference>
<name>A0AC61NFU3_9BACT</name>
<keyword evidence="1" id="KW-0645">Protease</keyword>
<keyword evidence="2" id="KW-1185">Reference proteome</keyword>
<protein>
    <submittedName>
        <fullName evidence="1">Penicillin-binding protein 2</fullName>
        <ecNumber evidence="1">3.4.16.4</ecNumber>
    </submittedName>
</protein>
<dbReference type="Proteomes" id="UP000826212">
    <property type="component" value="Chromosome"/>
</dbReference>
<sequence>MESDIRRNRAYVIALIFFVVTVSIVIRLLDLQILDDKWKLSAENNVVRKVVTYPARGLVYDRNMELLVYNQAAYDFLATPREIQEFDTLSLCSILGIEKSTLINGLKKAKRYSRYKPSVILKQLSANRYASLQEQLYKFPGFYVRSRTLRQYPFPIAAQTLGYVGEVNTRNIKKDAYYTSGDYIGKRGIEYTYEKELRGKKGVSYRLVDVHSRIKGEFKRGKYDTTAVTGSNLISTLDAKLQRYGEELMAGKAGAIVALEPKTGEILSVVSAPTFDPGLLVGRVRSVNYQELQKDPNEPLYNRTVSAAYPPGSTFKLVNGLIALQEGVITPQTKFVCHGRSTRPIMCTHNHVNPISIVPAIRESCNPFFWQTFKACLSKYSSTKKGYIEWANYVKRFGLGQNIAADIIGANGGNVPSANYYDKVYRGSWNSLTVRSLAIGQGELLCTPLQMANVAATIANKGYYISPHIIKKEVTPQGKEKILKFDRHETGIDTTYYNYTTKGLREVILNGTARVAYIDSVKIVGKTGTIQNPSGVDHSAFIAFAPMNDPKIAIFVYVERGVWGSRYAAPIASLMVEKYLKGYISPRRHYLEKKMKESVLLVKEEKIEENNEAN</sequence>